<proteinExistence type="predicted"/>
<dbReference type="GO" id="GO:0022857">
    <property type="term" value="F:transmembrane transporter activity"/>
    <property type="evidence" value="ECO:0007669"/>
    <property type="project" value="TreeGrafter"/>
</dbReference>
<keyword evidence="2" id="KW-0813">Transport</keyword>
<feature type="domain" description="Tripartite ATP-independent periplasmic transporters DctQ component" evidence="9">
    <location>
        <begin position="55"/>
        <end position="165"/>
    </location>
</feature>
<dbReference type="AlphaFoldDB" id="A0A0F9TM60"/>
<feature type="transmembrane region" description="Helical" evidence="8">
    <location>
        <begin position="134"/>
        <end position="158"/>
    </location>
</feature>
<feature type="transmembrane region" description="Helical" evidence="8">
    <location>
        <begin position="51"/>
        <end position="76"/>
    </location>
</feature>
<keyword evidence="4" id="KW-0997">Cell inner membrane</keyword>
<organism evidence="10">
    <name type="scientific">marine sediment metagenome</name>
    <dbReference type="NCBI Taxonomy" id="412755"/>
    <lineage>
        <taxon>unclassified sequences</taxon>
        <taxon>metagenomes</taxon>
        <taxon>ecological metagenomes</taxon>
    </lineage>
</organism>
<keyword evidence="5 8" id="KW-0812">Transmembrane</keyword>
<evidence type="ECO:0000256" key="2">
    <source>
        <dbReference type="ARBA" id="ARBA00022448"/>
    </source>
</evidence>
<name>A0A0F9TM60_9ZZZZ</name>
<keyword evidence="7 8" id="KW-0472">Membrane</keyword>
<evidence type="ECO:0000256" key="3">
    <source>
        <dbReference type="ARBA" id="ARBA00022475"/>
    </source>
</evidence>
<dbReference type="EMBL" id="LAZR01000233">
    <property type="protein sequence ID" value="KKN80314.1"/>
    <property type="molecule type" value="Genomic_DNA"/>
</dbReference>
<sequence>MRRTLDTLYSVAGALAALCLVAIAVLVALQIGARLLDYALVSTGLTPTRFIVPSLAEIAGFLLAGATFLALADTLAKNVHIRVDLVTARLPDRPRQIVDGLVALLGAGIAGFGTYATGALALKSLEFNDVSYGMIAIPTALPQSVLTLGLAVFTIALIDEAVLAFAGQDRIAGSGGGL</sequence>
<keyword evidence="3" id="KW-1003">Cell membrane</keyword>
<evidence type="ECO:0000256" key="7">
    <source>
        <dbReference type="ARBA" id="ARBA00023136"/>
    </source>
</evidence>
<feature type="transmembrane region" description="Helical" evidence="8">
    <location>
        <begin position="7"/>
        <end position="31"/>
    </location>
</feature>
<dbReference type="InterPro" id="IPR007387">
    <property type="entry name" value="TRAP_DctQ"/>
</dbReference>
<gene>
    <name evidence="10" type="ORF">LCGC14_0331470</name>
</gene>
<dbReference type="GO" id="GO:0005886">
    <property type="term" value="C:plasma membrane"/>
    <property type="evidence" value="ECO:0007669"/>
    <property type="project" value="UniProtKB-SubCell"/>
</dbReference>
<accession>A0A0F9TM60</accession>
<dbReference type="PANTHER" id="PTHR35011">
    <property type="entry name" value="2,3-DIKETO-L-GULONATE TRAP TRANSPORTER SMALL PERMEASE PROTEIN YIAM"/>
    <property type="match status" value="1"/>
</dbReference>
<feature type="transmembrane region" description="Helical" evidence="8">
    <location>
        <begin position="97"/>
        <end position="122"/>
    </location>
</feature>
<keyword evidence="6 8" id="KW-1133">Transmembrane helix</keyword>
<dbReference type="InterPro" id="IPR055348">
    <property type="entry name" value="DctQ"/>
</dbReference>
<evidence type="ECO:0000256" key="4">
    <source>
        <dbReference type="ARBA" id="ARBA00022519"/>
    </source>
</evidence>
<evidence type="ECO:0000256" key="5">
    <source>
        <dbReference type="ARBA" id="ARBA00022692"/>
    </source>
</evidence>
<protein>
    <recommendedName>
        <fullName evidence="9">Tripartite ATP-independent periplasmic transporters DctQ component domain-containing protein</fullName>
    </recommendedName>
</protein>
<evidence type="ECO:0000313" key="10">
    <source>
        <dbReference type="EMBL" id="KKN80314.1"/>
    </source>
</evidence>
<dbReference type="Pfam" id="PF04290">
    <property type="entry name" value="DctQ"/>
    <property type="match status" value="1"/>
</dbReference>
<evidence type="ECO:0000259" key="9">
    <source>
        <dbReference type="Pfam" id="PF04290"/>
    </source>
</evidence>
<reference evidence="10" key="1">
    <citation type="journal article" date="2015" name="Nature">
        <title>Complex archaea that bridge the gap between prokaryotes and eukaryotes.</title>
        <authorList>
            <person name="Spang A."/>
            <person name="Saw J.H."/>
            <person name="Jorgensen S.L."/>
            <person name="Zaremba-Niedzwiedzka K."/>
            <person name="Martijn J."/>
            <person name="Lind A.E."/>
            <person name="van Eijk R."/>
            <person name="Schleper C."/>
            <person name="Guy L."/>
            <person name="Ettema T.J."/>
        </authorList>
    </citation>
    <scope>NUCLEOTIDE SEQUENCE</scope>
</reference>
<evidence type="ECO:0000256" key="1">
    <source>
        <dbReference type="ARBA" id="ARBA00004429"/>
    </source>
</evidence>
<comment type="subcellular location">
    <subcellularLocation>
        <location evidence="1">Cell inner membrane</location>
        <topology evidence="1">Multi-pass membrane protein</topology>
    </subcellularLocation>
</comment>
<dbReference type="PANTHER" id="PTHR35011:SF10">
    <property type="entry name" value="TRAP TRANSPORTER SMALL PERMEASE PROTEIN"/>
    <property type="match status" value="1"/>
</dbReference>
<comment type="caution">
    <text evidence="10">The sequence shown here is derived from an EMBL/GenBank/DDBJ whole genome shotgun (WGS) entry which is preliminary data.</text>
</comment>
<evidence type="ECO:0000256" key="6">
    <source>
        <dbReference type="ARBA" id="ARBA00022989"/>
    </source>
</evidence>
<evidence type="ECO:0000256" key="8">
    <source>
        <dbReference type="SAM" id="Phobius"/>
    </source>
</evidence>
<dbReference type="GO" id="GO:0015740">
    <property type="term" value="P:C4-dicarboxylate transport"/>
    <property type="evidence" value="ECO:0007669"/>
    <property type="project" value="TreeGrafter"/>
</dbReference>